<name>A0A8T0VTG9_PANVG</name>
<dbReference type="Pfam" id="PF00646">
    <property type="entry name" value="F-box"/>
    <property type="match status" value="1"/>
</dbReference>
<evidence type="ECO:0000313" key="3">
    <source>
        <dbReference type="Proteomes" id="UP000823388"/>
    </source>
</evidence>
<sequence>MARANQRSCARCHRDLPGCSCGGGGHARLRRSRDPAGGADRISSLHDDLLLQILNRLGCAAAAAARTSLLSRRWRGLWTRLPELVLRGVTLTPGSLHAALARLVAAFELEPRARPQLLDVRAPGYRRFSPAHIESLFDAAATLQPENLAVKFVGPVPGMVMMLPRLDGTRSITLDVQGVYLFTPQCGDMPDLESLSVRRFNTLLAGLLGGCSSLRSLSISDLHLDSITINLPLLEELVLSATVPLRRVVIMAPRLKKLAFEARAGVLDDFALNYMAPEVEDLSWQCSSRASHVHFGDIWSLMHMAVTMKTSEPQGQLQRSPPSNTLLLSISELQVEQGAAPSFDFEHYISSVSPIANISALELCITSRGHVCGPLVLHLLEVYTLIKRLKVDLCVSFRARRQCSANCPCIQLNNWRSRTLSLTHLNEMEIESVRGEDHEIDILKVILRSAARIERVTITFKTKSKQHIRRFSSKIQSILKAHPSVKCELYRCSGEQVLSA</sequence>
<feature type="domain" description="F-box" evidence="1">
    <location>
        <begin position="42"/>
        <end position="82"/>
    </location>
</feature>
<protein>
    <recommendedName>
        <fullName evidence="1">F-box domain-containing protein</fullName>
    </recommendedName>
</protein>
<evidence type="ECO:0000259" key="1">
    <source>
        <dbReference type="Pfam" id="PF00646"/>
    </source>
</evidence>
<reference evidence="2" key="1">
    <citation type="submission" date="2020-05" db="EMBL/GenBank/DDBJ databases">
        <title>WGS assembly of Panicum virgatum.</title>
        <authorList>
            <person name="Lovell J.T."/>
            <person name="Jenkins J."/>
            <person name="Shu S."/>
            <person name="Juenger T.E."/>
            <person name="Schmutz J."/>
        </authorList>
    </citation>
    <scope>NUCLEOTIDE SEQUENCE</scope>
    <source>
        <strain evidence="2">AP13</strain>
    </source>
</reference>
<accession>A0A8T0VTG9</accession>
<dbReference type="Proteomes" id="UP000823388">
    <property type="component" value="Chromosome 2N"/>
</dbReference>
<dbReference type="EMBL" id="CM029040">
    <property type="protein sequence ID" value="KAG2636917.1"/>
    <property type="molecule type" value="Genomic_DNA"/>
</dbReference>
<dbReference type="InterPro" id="IPR036047">
    <property type="entry name" value="F-box-like_dom_sf"/>
</dbReference>
<organism evidence="2 3">
    <name type="scientific">Panicum virgatum</name>
    <name type="common">Blackwell switchgrass</name>
    <dbReference type="NCBI Taxonomy" id="38727"/>
    <lineage>
        <taxon>Eukaryota</taxon>
        <taxon>Viridiplantae</taxon>
        <taxon>Streptophyta</taxon>
        <taxon>Embryophyta</taxon>
        <taxon>Tracheophyta</taxon>
        <taxon>Spermatophyta</taxon>
        <taxon>Magnoliopsida</taxon>
        <taxon>Liliopsida</taxon>
        <taxon>Poales</taxon>
        <taxon>Poaceae</taxon>
        <taxon>PACMAD clade</taxon>
        <taxon>Panicoideae</taxon>
        <taxon>Panicodae</taxon>
        <taxon>Paniceae</taxon>
        <taxon>Panicinae</taxon>
        <taxon>Panicum</taxon>
        <taxon>Panicum sect. Hiantes</taxon>
    </lineage>
</organism>
<proteinExistence type="predicted"/>
<dbReference type="PANTHER" id="PTHR34709:SF62">
    <property type="entry name" value="OS12G0545400 PROTEIN"/>
    <property type="match status" value="1"/>
</dbReference>
<dbReference type="AlphaFoldDB" id="A0A8T0VTG9"/>
<dbReference type="SUPFAM" id="SSF52047">
    <property type="entry name" value="RNI-like"/>
    <property type="match status" value="1"/>
</dbReference>
<keyword evidence="3" id="KW-1185">Reference proteome</keyword>
<dbReference type="InterPro" id="IPR001810">
    <property type="entry name" value="F-box_dom"/>
</dbReference>
<evidence type="ECO:0000313" key="2">
    <source>
        <dbReference type="EMBL" id="KAG2636916.1"/>
    </source>
</evidence>
<dbReference type="InterPro" id="IPR055312">
    <property type="entry name" value="FBL15-like"/>
</dbReference>
<comment type="caution">
    <text evidence="2">The sequence shown here is derived from an EMBL/GenBank/DDBJ whole genome shotgun (WGS) entry which is preliminary data.</text>
</comment>
<dbReference type="PANTHER" id="PTHR34709">
    <property type="entry name" value="OS10G0396666 PROTEIN"/>
    <property type="match status" value="1"/>
</dbReference>
<dbReference type="SUPFAM" id="SSF81383">
    <property type="entry name" value="F-box domain"/>
    <property type="match status" value="1"/>
</dbReference>
<gene>
    <name evidence="2" type="ORF">PVAP13_2NG494100</name>
</gene>
<dbReference type="EMBL" id="CM029040">
    <property type="protein sequence ID" value="KAG2636916.1"/>
    <property type="molecule type" value="Genomic_DNA"/>
</dbReference>